<gene>
    <name evidence="2" type="ORF">VP01_15433g1</name>
</gene>
<evidence type="ECO:0000313" key="3">
    <source>
        <dbReference type="Proteomes" id="UP000037035"/>
    </source>
</evidence>
<feature type="non-terminal residue" evidence="2">
    <location>
        <position position="104"/>
    </location>
</feature>
<dbReference type="VEuPathDB" id="FungiDB:VP01_15433g1"/>
<dbReference type="AlphaFoldDB" id="A0A0L6VK60"/>
<reference evidence="2 3" key="1">
    <citation type="submission" date="2015-08" db="EMBL/GenBank/DDBJ databases">
        <title>Next Generation Sequencing and Analysis of the Genome of Puccinia sorghi L Schw, the Causal Agent of Maize Common Rust.</title>
        <authorList>
            <person name="Rochi L."/>
            <person name="Burguener G."/>
            <person name="Darino M."/>
            <person name="Turjanski A."/>
            <person name="Kreff E."/>
            <person name="Dieguez M.J."/>
            <person name="Sacco F."/>
        </authorList>
    </citation>
    <scope>NUCLEOTIDE SEQUENCE [LARGE SCALE GENOMIC DNA]</scope>
    <source>
        <strain evidence="2 3">RO10H11247</strain>
    </source>
</reference>
<organism evidence="2 3">
    <name type="scientific">Puccinia sorghi</name>
    <dbReference type="NCBI Taxonomy" id="27349"/>
    <lineage>
        <taxon>Eukaryota</taxon>
        <taxon>Fungi</taxon>
        <taxon>Dikarya</taxon>
        <taxon>Basidiomycota</taxon>
        <taxon>Pucciniomycotina</taxon>
        <taxon>Pucciniomycetes</taxon>
        <taxon>Pucciniales</taxon>
        <taxon>Pucciniaceae</taxon>
        <taxon>Puccinia</taxon>
    </lineage>
</organism>
<accession>A0A0L6VK60</accession>
<proteinExistence type="predicted"/>
<comment type="caution">
    <text evidence="2">The sequence shown here is derived from an EMBL/GenBank/DDBJ whole genome shotgun (WGS) entry which is preliminary data.</text>
</comment>
<dbReference type="Proteomes" id="UP000037035">
    <property type="component" value="Unassembled WGS sequence"/>
</dbReference>
<evidence type="ECO:0000313" key="2">
    <source>
        <dbReference type="EMBL" id="KNZ60510.1"/>
    </source>
</evidence>
<name>A0A0L6VK60_9BASI</name>
<keyword evidence="3" id="KW-1185">Reference proteome</keyword>
<feature type="region of interest" description="Disordered" evidence="1">
    <location>
        <begin position="81"/>
        <end position="104"/>
    </location>
</feature>
<protein>
    <submittedName>
        <fullName evidence="2">Uncharacterized protein</fullName>
    </submittedName>
</protein>
<dbReference type="EMBL" id="LAVV01006035">
    <property type="protein sequence ID" value="KNZ60510.1"/>
    <property type="molecule type" value="Genomic_DNA"/>
</dbReference>
<sequence length="104" mass="11881">FSFHSGKKFDKKTLEEVWVFFIIKRLPPSFSVFRNLQFSTFKNPDTFISMSTFLTEQELELRRQQETASLINSSEAALAVHQPPNSNATLAPKKSARKPQCTKG</sequence>
<evidence type="ECO:0000256" key="1">
    <source>
        <dbReference type="SAM" id="MobiDB-lite"/>
    </source>
</evidence>
<feature type="non-terminal residue" evidence="2">
    <location>
        <position position="1"/>
    </location>
</feature>